<comment type="caution">
    <text evidence="1">The sequence shown here is derived from an EMBL/GenBank/DDBJ whole genome shotgun (WGS) entry which is preliminary data.</text>
</comment>
<dbReference type="AlphaFoldDB" id="A0A7X6R283"/>
<evidence type="ECO:0000313" key="2">
    <source>
        <dbReference type="Proteomes" id="UP000540698"/>
    </source>
</evidence>
<dbReference type="EMBL" id="JAAXOS010000003">
    <property type="protein sequence ID" value="NKY26139.1"/>
    <property type="molecule type" value="Genomic_DNA"/>
</dbReference>
<reference evidence="1 2" key="1">
    <citation type="submission" date="2020-04" db="EMBL/GenBank/DDBJ databases">
        <title>MicrobeNet Type strains.</title>
        <authorList>
            <person name="Nicholson A.C."/>
        </authorList>
    </citation>
    <scope>NUCLEOTIDE SEQUENCE [LARGE SCALE GENOMIC DNA]</scope>
    <source>
        <strain evidence="1 2">DSM 44956</strain>
    </source>
</reference>
<dbReference type="RefSeq" id="WP_062970270.1">
    <property type="nucleotide sequence ID" value="NZ_JAAXOS010000003.1"/>
</dbReference>
<proteinExistence type="predicted"/>
<name>A0A7X6R283_9NOCA</name>
<dbReference type="SUPFAM" id="SSF51726">
    <property type="entry name" value="UROD/MetE-like"/>
    <property type="match status" value="1"/>
</dbReference>
<keyword evidence="2" id="KW-1185">Reference proteome</keyword>
<dbReference type="Proteomes" id="UP000540698">
    <property type="component" value="Unassembled WGS sequence"/>
</dbReference>
<evidence type="ECO:0000313" key="1">
    <source>
        <dbReference type="EMBL" id="NKY26139.1"/>
    </source>
</evidence>
<dbReference type="InterPro" id="IPR038071">
    <property type="entry name" value="UROD/MetE-like_sf"/>
</dbReference>
<protein>
    <submittedName>
        <fullName evidence="1">Uncharacterized protein</fullName>
    </submittedName>
</protein>
<sequence length="371" mass="40679">MTRFAHYVGTLPAELMTGDRAVMQWFADHSEGRPVTAVPCDLDPDWIFDYLRTRKQHADVFEIVRAGEYTDYSDFPSYGVRPGCTLEPRHVSMDRVERIGQVVEAFEELRSDRPELAGTKVQISQPNPLDLAMFVFAGAAVSAGLPVGPAVRGSGFVVGALRQLPVFTEAVLQEMTQVVERYGDRVVFQVESPIALLSMVKAEQLHSQWALAPLVARQLAGFLGRMHEVGAEAIVHLCYGDYQHKSLLTPRSLTPAVNLLRRTARLLNKQGTRLPPVHIPCAYGAEPAPLDPRFYAPLRKLDDEWRVIAGVVSPDSREDSARALALFEEAAGRAAYGVATACGLGRCTVDDARQAVATTVSLTGVGDEREP</sequence>
<dbReference type="Gene3D" id="3.20.20.210">
    <property type="match status" value="1"/>
</dbReference>
<accession>A0A7X6R283</accession>
<organism evidence="1 2">
    <name type="scientific">Nocardia gamkensis</name>
    <dbReference type="NCBI Taxonomy" id="352869"/>
    <lineage>
        <taxon>Bacteria</taxon>
        <taxon>Bacillati</taxon>
        <taxon>Actinomycetota</taxon>
        <taxon>Actinomycetes</taxon>
        <taxon>Mycobacteriales</taxon>
        <taxon>Nocardiaceae</taxon>
        <taxon>Nocardia</taxon>
    </lineage>
</organism>
<gene>
    <name evidence="1" type="ORF">HGB38_07885</name>
</gene>